<dbReference type="EMBL" id="QGML01003937">
    <property type="protein sequence ID" value="TVY86226.1"/>
    <property type="molecule type" value="Genomic_DNA"/>
</dbReference>
<sequence>QSPIQKNPANNESENAPAAAEEEDEGAEDDNVLFFAPDPPETEHTANIFSPPVRGRRDTDLSSVRERSASPPPGFWARLKKEPVVVLPETQDVKCVVSSGHMMLASAYFQKRLTGEECVDAGTLRRTGRATIALGDDPDTFAILLNIIHGRTRQVPRQVSLDLLSKLAVLINYYAMLESVELFSDTWIENLKREGMPTEYNEHVLPWLFIFWVFEKGDDFRDMARLVQRECDERLDELVGAIPLPHTMIKAMKNGRRIAIDTAISAIDQLITKYMDGKVNCTHDGESLRYSCDAMVLGSLMKGARTIGIWPKPTAPFPGKILRKLLEEIRSIKVLDVCSQQVDASGIRYPASNCHGIEDSIKATMKIIEDGLDDLELDDYKKDSEKLWDEFPTNIPAPVEEVKEPSIVMPQVVEETALEIHEEPEPKSFEIDEDIEDLVKEFSSEVKVERWFSNDSFKSLPLDDVSARISEKDHMADDTKENSAWDSYSNRRDSQSKAFDREVRREEVKEDQAVHQATYRKDITTDSFEPRPVLVELKLGQQGEQVASSPNSKNTRTDFHECRPQPVEAKESRPVEHGSTSPYRRESKPEPIDRRSPVVVDSRKSPERSPQMPYRNGATIESPRQGPIVDEQAKRDATMDQVIQQSRESTPRREVRPDHSVRSPVREKKEDDPTIAQLLKSPPLPPPRTNLKQDIPDRRSPATEDAKRNYPVVSPHRRDDPDSPRRREGPEQPRHTPPQTRTPPSPSANTIVRQDLFRRSPVHEAARDRHTPSPAPNGLHRDVHIPTSTSTATSATKSDLEEHRRSPVAVPVSAPVPVASKHVHIYPFAQEQEQEQDVNEIDAGIEVPATEGEGVKVTDNWRGSLIPTLEDAKTKIKTGLKARSEDVNGNGNGKQGIAKDDRVSANGNANGNANGLANGNGEDNDLFIPPTTF</sequence>
<feature type="compositionally biased region" description="Basic and acidic residues" evidence="1">
    <location>
        <begin position="694"/>
        <end position="708"/>
    </location>
</feature>
<feature type="compositionally biased region" description="Basic and acidic residues" evidence="1">
    <location>
        <begin position="716"/>
        <end position="734"/>
    </location>
</feature>
<protein>
    <recommendedName>
        <fullName evidence="4">BTB domain-containing protein</fullName>
    </recommendedName>
</protein>
<feature type="compositionally biased region" description="Low complexity" evidence="1">
    <location>
        <begin position="905"/>
        <end position="921"/>
    </location>
</feature>
<reference evidence="2 3" key="1">
    <citation type="submission" date="2018-05" db="EMBL/GenBank/DDBJ databases">
        <title>Genome sequencing and assembly of the regulated plant pathogen Lachnellula willkommii and related sister species for the development of diagnostic species identification markers.</title>
        <authorList>
            <person name="Giroux E."/>
            <person name="Bilodeau G."/>
        </authorList>
    </citation>
    <scope>NUCLEOTIDE SEQUENCE [LARGE SCALE GENOMIC DNA]</scope>
    <source>
        <strain evidence="2 3">CBS 172.35</strain>
    </source>
</reference>
<feature type="compositionally biased region" description="Basic and acidic residues" evidence="1">
    <location>
        <begin position="55"/>
        <end position="68"/>
    </location>
</feature>
<feature type="non-terminal residue" evidence="2">
    <location>
        <position position="1"/>
    </location>
</feature>
<organism evidence="2 3">
    <name type="scientific">Lachnellula willkommii</name>
    <dbReference type="NCBI Taxonomy" id="215461"/>
    <lineage>
        <taxon>Eukaryota</taxon>
        <taxon>Fungi</taxon>
        <taxon>Dikarya</taxon>
        <taxon>Ascomycota</taxon>
        <taxon>Pezizomycotina</taxon>
        <taxon>Leotiomycetes</taxon>
        <taxon>Helotiales</taxon>
        <taxon>Lachnaceae</taxon>
        <taxon>Lachnellula</taxon>
    </lineage>
</organism>
<feature type="region of interest" description="Disordered" evidence="1">
    <location>
        <begin position="473"/>
        <end position="525"/>
    </location>
</feature>
<feature type="compositionally biased region" description="Low complexity" evidence="1">
    <location>
        <begin position="7"/>
        <end position="19"/>
    </location>
</feature>
<feature type="compositionally biased region" description="Polar residues" evidence="1">
    <location>
        <begin position="542"/>
        <end position="554"/>
    </location>
</feature>
<comment type="caution">
    <text evidence="2">The sequence shown here is derived from an EMBL/GenBank/DDBJ whole genome shotgun (WGS) entry which is preliminary data.</text>
</comment>
<feature type="compositionally biased region" description="Low complexity" evidence="1">
    <location>
        <begin position="787"/>
        <end position="796"/>
    </location>
</feature>
<feature type="compositionally biased region" description="Basic and acidic residues" evidence="1">
    <location>
        <begin position="473"/>
        <end position="524"/>
    </location>
</feature>
<proteinExistence type="predicted"/>
<feature type="region of interest" description="Disordered" evidence="1">
    <location>
        <begin position="1"/>
        <end position="71"/>
    </location>
</feature>
<feature type="region of interest" description="Disordered" evidence="1">
    <location>
        <begin position="537"/>
        <end position="812"/>
    </location>
</feature>
<feature type="compositionally biased region" description="Basic and acidic residues" evidence="1">
    <location>
        <begin position="583"/>
        <end position="607"/>
    </location>
</feature>
<feature type="region of interest" description="Disordered" evidence="1">
    <location>
        <begin position="882"/>
        <end position="933"/>
    </location>
</feature>
<feature type="compositionally biased region" description="Basic and acidic residues" evidence="1">
    <location>
        <begin position="755"/>
        <end position="771"/>
    </location>
</feature>
<dbReference type="AlphaFoldDB" id="A0A559LZT8"/>
<evidence type="ECO:0008006" key="4">
    <source>
        <dbReference type="Google" id="ProtNLM"/>
    </source>
</evidence>
<feature type="compositionally biased region" description="Basic and acidic residues" evidence="1">
    <location>
        <begin position="555"/>
        <end position="576"/>
    </location>
</feature>
<evidence type="ECO:0000313" key="2">
    <source>
        <dbReference type="EMBL" id="TVY86226.1"/>
    </source>
</evidence>
<name>A0A559LZT8_9HELO</name>
<feature type="compositionally biased region" description="Acidic residues" evidence="1">
    <location>
        <begin position="20"/>
        <end position="31"/>
    </location>
</feature>
<gene>
    <name evidence="2" type="ORF">LAWI1_G007987</name>
</gene>
<dbReference type="Proteomes" id="UP000315522">
    <property type="component" value="Unassembled WGS sequence"/>
</dbReference>
<feature type="non-terminal residue" evidence="2">
    <location>
        <position position="933"/>
    </location>
</feature>
<evidence type="ECO:0000313" key="3">
    <source>
        <dbReference type="Proteomes" id="UP000315522"/>
    </source>
</evidence>
<keyword evidence="3" id="KW-1185">Reference proteome</keyword>
<feature type="compositionally biased region" description="Basic and acidic residues" evidence="1">
    <location>
        <begin position="649"/>
        <end position="672"/>
    </location>
</feature>
<accession>A0A559LZT8</accession>
<evidence type="ECO:0000256" key="1">
    <source>
        <dbReference type="SAM" id="MobiDB-lite"/>
    </source>
</evidence>